<gene>
    <name evidence="2" type="ORF">PanWU01x14_099660</name>
</gene>
<reference evidence="3" key="1">
    <citation type="submission" date="2016-06" db="EMBL/GenBank/DDBJ databases">
        <title>Parallel loss of symbiosis genes in relatives of nitrogen-fixing non-legume Parasponia.</title>
        <authorList>
            <person name="Van Velzen R."/>
            <person name="Holmer R."/>
            <person name="Bu F."/>
            <person name="Rutten L."/>
            <person name="Van Zeijl A."/>
            <person name="Liu W."/>
            <person name="Santuari L."/>
            <person name="Cao Q."/>
            <person name="Sharma T."/>
            <person name="Shen D."/>
            <person name="Roswanjaya Y."/>
            <person name="Wardhani T."/>
            <person name="Kalhor M.S."/>
            <person name="Jansen J."/>
            <person name="Van den Hoogen J."/>
            <person name="Gungor B."/>
            <person name="Hartog M."/>
            <person name="Hontelez J."/>
            <person name="Verver J."/>
            <person name="Yang W.-C."/>
            <person name="Schijlen E."/>
            <person name="Repin R."/>
            <person name="Schilthuizen M."/>
            <person name="Schranz E."/>
            <person name="Heidstra R."/>
            <person name="Miyata K."/>
            <person name="Fedorova E."/>
            <person name="Kohlen W."/>
            <person name="Bisseling T."/>
            <person name="Smit S."/>
            <person name="Geurts R."/>
        </authorList>
    </citation>
    <scope>NUCLEOTIDE SEQUENCE [LARGE SCALE GENOMIC DNA]</scope>
    <source>
        <strain evidence="3">cv. WU1-14</strain>
    </source>
</reference>
<dbReference type="Proteomes" id="UP000237105">
    <property type="component" value="Unassembled WGS sequence"/>
</dbReference>
<evidence type="ECO:0000313" key="2">
    <source>
        <dbReference type="EMBL" id="PON67798.1"/>
    </source>
</evidence>
<comment type="caution">
    <text evidence="2">The sequence shown here is derived from an EMBL/GenBank/DDBJ whole genome shotgun (WGS) entry which is preliminary data.</text>
</comment>
<evidence type="ECO:0000256" key="1">
    <source>
        <dbReference type="SAM" id="MobiDB-lite"/>
    </source>
</evidence>
<dbReference type="AlphaFoldDB" id="A0A2P5D3E4"/>
<protein>
    <submittedName>
        <fullName evidence="2">Uncharacterized protein</fullName>
    </submittedName>
</protein>
<feature type="region of interest" description="Disordered" evidence="1">
    <location>
        <begin position="50"/>
        <end position="75"/>
    </location>
</feature>
<organism evidence="2 3">
    <name type="scientific">Parasponia andersonii</name>
    <name type="common">Sponia andersonii</name>
    <dbReference type="NCBI Taxonomy" id="3476"/>
    <lineage>
        <taxon>Eukaryota</taxon>
        <taxon>Viridiplantae</taxon>
        <taxon>Streptophyta</taxon>
        <taxon>Embryophyta</taxon>
        <taxon>Tracheophyta</taxon>
        <taxon>Spermatophyta</taxon>
        <taxon>Magnoliopsida</taxon>
        <taxon>eudicotyledons</taxon>
        <taxon>Gunneridae</taxon>
        <taxon>Pentapetalae</taxon>
        <taxon>rosids</taxon>
        <taxon>fabids</taxon>
        <taxon>Rosales</taxon>
        <taxon>Cannabaceae</taxon>
        <taxon>Parasponia</taxon>
    </lineage>
</organism>
<accession>A0A2P5D3E4</accession>
<proteinExistence type="predicted"/>
<evidence type="ECO:0000313" key="3">
    <source>
        <dbReference type="Proteomes" id="UP000237105"/>
    </source>
</evidence>
<dbReference type="EMBL" id="JXTB01000068">
    <property type="protein sequence ID" value="PON67798.1"/>
    <property type="molecule type" value="Genomic_DNA"/>
</dbReference>
<name>A0A2P5D3E4_PARAD</name>
<keyword evidence="3" id="KW-1185">Reference proteome</keyword>
<sequence>MNLTEQLLGKSRQWRDKTARACCMSVQHRTVKLSLENRTGSGVFGGLDLSHRSSISGKTSQDRMARWTDGGSGAQ</sequence>